<dbReference type="AlphaFoldDB" id="A0A0F9BI99"/>
<proteinExistence type="predicted"/>
<protein>
    <submittedName>
        <fullName evidence="1">Uncharacterized protein</fullName>
    </submittedName>
</protein>
<gene>
    <name evidence="1" type="ORF">LCGC14_2444190</name>
</gene>
<comment type="caution">
    <text evidence="1">The sequence shown here is derived from an EMBL/GenBank/DDBJ whole genome shotgun (WGS) entry which is preliminary data.</text>
</comment>
<sequence>MVHAPFIHEIKRIGDKVVKKYSVAATDLLVYDAWEPSAIMGRHSTITTIEGRWYGRVGTRYLTPDVEALPPGDERSRVVGKWHEDQYEEAYRLIIQAFPEAQAGKRSMGEITLRWTGTVTAPERPSSGRKPWLPVPDPLGIIERATEDAPVQLRDPIRNALPVTKRSQTKLTRDDVRVEVWEERDRLHIGIQVKETGAYIDSWWDDKAREMFEDGFFKQGRGLKESVLAYAEDIGLLARESRLS</sequence>
<name>A0A0F9BI99_9ZZZZ</name>
<accession>A0A0F9BI99</accession>
<evidence type="ECO:0000313" key="1">
    <source>
        <dbReference type="EMBL" id="KKL21565.1"/>
    </source>
</evidence>
<organism evidence="1">
    <name type="scientific">marine sediment metagenome</name>
    <dbReference type="NCBI Taxonomy" id="412755"/>
    <lineage>
        <taxon>unclassified sequences</taxon>
        <taxon>metagenomes</taxon>
        <taxon>ecological metagenomes</taxon>
    </lineage>
</organism>
<reference evidence="1" key="1">
    <citation type="journal article" date="2015" name="Nature">
        <title>Complex archaea that bridge the gap between prokaryotes and eukaryotes.</title>
        <authorList>
            <person name="Spang A."/>
            <person name="Saw J.H."/>
            <person name="Jorgensen S.L."/>
            <person name="Zaremba-Niedzwiedzka K."/>
            <person name="Martijn J."/>
            <person name="Lind A.E."/>
            <person name="van Eijk R."/>
            <person name="Schleper C."/>
            <person name="Guy L."/>
            <person name="Ettema T.J."/>
        </authorList>
    </citation>
    <scope>NUCLEOTIDE SEQUENCE</scope>
</reference>
<dbReference type="EMBL" id="LAZR01037683">
    <property type="protein sequence ID" value="KKL21565.1"/>
    <property type="molecule type" value="Genomic_DNA"/>
</dbReference>